<evidence type="ECO:0000256" key="6">
    <source>
        <dbReference type="ARBA" id="ARBA00023125"/>
    </source>
</evidence>
<evidence type="ECO:0000256" key="4">
    <source>
        <dbReference type="ARBA" id="ARBA00022771"/>
    </source>
</evidence>
<dbReference type="GO" id="GO:0005634">
    <property type="term" value="C:nucleus"/>
    <property type="evidence" value="ECO:0007669"/>
    <property type="project" value="UniProtKB-SubCell"/>
</dbReference>
<keyword evidence="7" id="KW-0539">Nucleus</keyword>
<evidence type="ECO:0000313" key="11">
    <source>
        <dbReference type="Proteomes" id="UP001233999"/>
    </source>
</evidence>
<name>A0AAD7ZX98_DIPPU</name>
<evidence type="ECO:0000256" key="8">
    <source>
        <dbReference type="PROSITE-ProRule" id="PRU00042"/>
    </source>
</evidence>
<dbReference type="InterPro" id="IPR050331">
    <property type="entry name" value="Zinc_finger"/>
</dbReference>
<feature type="domain" description="C2H2-type" evidence="9">
    <location>
        <begin position="89"/>
        <end position="116"/>
    </location>
</feature>
<evidence type="ECO:0000256" key="1">
    <source>
        <dbReference type="ARBA" id="ARBA00004123"/>
    </source>
</evidence>
<evidence type="ECO:0000256" key="7">
    <source>
        <dbReference type="ARBA" id="ARBA00023242"/>
    </source>
</evidence>
<keyword evidence="2" id="KW-0479">Metal-binding</keyword>
<dbReference type="EMBL" id="JASPKZ010005601">
    <property type="protein sequence ID" value="KAJ9588574.1"/>
    <property type="molecule type" value="Genomic_DNA"/>
</dbReference>
<accession>A0AAD7ZX98</accession>
<feature type="non-terminal residue" evidence="10">
    <location>
        <position position="149"/>
    </location>
</feature>
<dbReference type="PROSITE" id="PS00028">
    <property type="entry name" value="ZINC_FINGER_C2H2_1"/>
    <property type="match status" value="1"/>
</dbReference>
<feature type="non-terminal residue" evidence="10">
    <location>
        <position position="1"/>
    </location>
</feature>
<comment type="caution">
    <text evidence="10">The sequence shown here is derived from an EMBL/GenBank/DDBJ whole genome shotgun (WGS) entry which is preliminary data.</text>
</comment>
<reference evidence="10" key="2">
    <citation type="submission" date="2023-05" db="EMBL/GenBank/DDBJ databases">
        <authorList>
            <person name="Fouks B."/>
        </authorList>
    </citation>
    <scope>NUCLEOTIDE SEQUENCE</scope>
    <source>
        <strain evidence="10">Stay&amp;Tobe</strain>
        <tissue evidence="10">Testes</tissue>
    </source>
</reference>
<comment type="subcellular location">
    <subcellularLocation>
        <location evidence="1">Nucleus</location>
    </subcellularLocation>
</comment>
<sequence length="149" mass="17322">SQNINSEGNVDNITNISSNTTQPLLKKEMSFSRLRNNRKTKLISKIEGSKIYTLKKRDKRDFYNECDNGFGTLSDLTRHLQIYAGEKGFSCQFCGKDLVMKESLRAHYKLHPGEKPYFNRWNSNLIREETQPKHSSIYSCQMTFQISIT</sequence>
<keyword evidence="5" id="KW-0862">Zinc</keyword>
<keyword evidence="3" id="KW-0677">Repeat</keyword>
<evidence type="ECO:0000256" key="3">
    <source>
        <dbReference type="ARBA" id="ARBA00022737"/>
    </source>
</evidence>
<dbReference type="GO" id="GO:0003677">
    <property type="term" value="F:DNA binding"/>
    <property type="evidence" value="ECO:0007669"/>
    <property type="project" value="UniProtKB-KW"/>
</dbReference>
<organism evidence="10 11">
    <name type="scientific">Diploptera punctata</name>
    <name type="common">Pacific beetle cockroach</name>
    <dbReference type="NCBI Taxonomy" id="6984"/>
    <lineage>
        <taxon>Eukaryota</taxon>
        <taxon>Metazoa</taxon>
        <taxon>Ecdysozoa</taxon>
        <taxon>Arthropoda</taxon>
        <taxon>Hexapoda</taxon>
        <taxon>Insecta</taxon>
        <taxon>Pterygota</taxon>
        <taxon>Neoptera</taxon>
        <taxon>Polyneoptera</taxon>
        <taxon>Dictyoptera</taxon>
        <taxon>Blattodea</taxon>
        <taxon>Blaberoidea</taxon>
        <taxon>Blaberidae</taxon>
        <taxon>Diplopterinae</taxon>
        <taxon>Diploptera</taxon>
    </lineage>
</organism>
<gene>
    <name evidence="10" type="ORF">L9F63_028123</name>
</gene>
<protein>
    <recommendedName>
        <fullName evidence="9">C2H2-type domain-containing protein</fullName>
    </recommendedName>
</protein>
<dbReference type="Pfam" id="PF00096">
    <property type="entry name" value="zf-C2H2"/>
    <property type="match status" value="1"/>
</dbReference>
<dbReference type="Gene3D" id="3.30.160.60">
    <property type="entry name" value="Classic Zinc Finger"/>
    <property type="match status" value="1"/>
</dbReference>
<evidence type="ECO:0000256" key="5">
    <source>
        <dbReference type="ARBA" id="ARBA00022833"/>
    </source>
</evidence>
<dbReference type="InterPro" id="IPR036236">
    <property type="entry name" value="Znf_C2H2_sf"/>
</dbReference>
<dbReference type="SUPFAM" id="SSF57667">
    <property type="entry name" value="beta-beta-alpha zinc fingers"/>
    <property type="match status" value="1"/>
</dbReference>
<dbReference type="AlphaFoldDB" id="A0AAD7ZX98"/>
<reference evidence="10" key="1">
    <citation type="journal article" date="2023" name="IScience">
        <title>Live-bearing cockroach genome reveals convergent evolutionary mechanisms linked to viviparity in insects and beyond.</title>
        <authorList>
            <person name="Fouks B."/>
            <person name="Harrison M.C."/>
            <person name="Mikhailova A.A."/>
            <person name="Marchal E."/>
            <person name="English S."/>
            <person name="Carruthers M."/>
            <person name="Jennings E.C."/>
            <person name="Chiamaka E.L."/>
            <person name="Frigard R.A."/>
            <person name="Pippel M."/>
            <person name="Attardo G.M."/>
            <person name="Benoit J.B."/>
            <person name="Bornberg-Bauer E."/>
            <person name="Tobe S.S."/>
        </authorList>
    </citation>
    <scope>NUCLEOTIDE SEQUENCE</scope>
    <source>
        <strain evidence="10">Stay&amp;Tobe</strain>
    </source>
</reference>
<dbReference type="InterPro" id="IPR013087">
    <property type="entry name" value="Znf_C2H2_type"/>
</dbReference>
<keyword evidence="11" id="KW-1185">Reference proteome</keyword>
<evidence type="ECO:0000259" key="9">
    <source>
        <dbReference type="PROSITE" id="PS50157"/>
    </source>
</evidence>
<keyword evidence="4 8" id="KW-0863">Zinc-finger</keyword>
<proteinExistence type="predicted"/>
<evidence type="ECO:0000256" key="2">
    <source>
        <dbReference type="ARBA" id="ARBA00022723"/>
    </source>
</evidence>
<keyword evidence="6" id="KW-0238">DNA-binding</keyword>
<dbReference type="Proteomes" id="UP001233999">
    <property type="component" value="Unassembled WGS sequence"/>
</dbReference>
<dbReference type="PANTHER" id="PTHR16515">
    <property type="entry name" value="PR DOMAIN ZINC FINGER PROTEIN"/>
    <property type="match status" value="1"/>
</dbReference>
<evidence type="ECO:0000313" key="10">
    <source>
        <dbReference type="EMBL" id="KAJ9588574.1"/>
    </source>
</evidence>
<dbReference type="PROSITE" id="PS50157">
    <property type="entry name" value="ZINC_FINGER_C2H2_2"/>
    <property type="match status" value="1"/>
</dbReference>
<dbReference type="PANTHER" id="PTHR16515:SF49">
    <property type="entry name" value="GASTRULA ZINC FINGER PROTEIN XLCGF49.1-LIKE-RELATED"/>
    <property type="match status" value="1"/>
</dbReference>
<dbReference type="GO" id="GO:0010468">
    <property type="term" value="P:regulation of gene expression"/>
    <property type="evidence" value="ECO:0007669"/>
    <property type="project" value="TreeGrafter"/>
</dbReference>
<dbReference type="GO" id="GO:0008270">
    <property type="term" value="F:zinc ion binding"/>
    <property type="evidence" value="ECO:0007669"/>
    <property type="project" value="UniProtKB-KW"/>
</dbReference>